<geneLocation type="chloroplast" evidence="5"/>
<sequence length="278" mass="30596">MNLFRAELCKSFESQKVIKLITGIDNLDISNILSMVKAAELSGVTYLDIVANTKVVQLLKSISSLPICASSISPIELYNCVIAGADLVEIGNFDFCYRQGIYLTSLEILSLVKEVRSLVGNVDICVTIPYYMSFYEQIKLAQDLEFLNVNILQTESVFTENKLAASPLLNNNIFNSLSPSCLSLLSTYLISSNVQLPIITSSSINNLSSPLALSLGASGVGIGSKVKQQVDITRMANYLKSLHYLMNSMNLKILSKSNNQFKDLLFNIVDSYSIDIMV</sequence>
<evidence type="ECO:0000256" key="1">
    <source>
        <dbReference type="ARBA" id="ARBA00004474"/>
    </source>
</evidence>
<reference evidence="5" key="1">
    <citation type="journal article" date="2017" name="J. Phycol.">
        <title>Analysis of chloroplast genomes and a supermatrix inform reclassification of the Rhodomelaceae (Rhodophyta).</title>
        <authorList>
            <person name="Diaz-Tapia P."/>
            <person name="Maggs C.A."/>
            <person name="West J.A."/>
            <person name="Verbruggen H."/>
        </authorList>
    </citation>
    <scope>NUCLEOTIDE SEQUENCE</scope>
    <source>
        <strain evidence="5">PD1582</strain>
    </source>
</reference>
<keyword evidence="5" id="KW-0150">Chloroplast</keyword>
<evidence type="ECO:0000256" key="2">
    <source>
        <dbReference type="ARBA" id="ARBA00009664"/>
    </source>
</evidence>
<proteinExistence type="inferred from homology"/>
<name>A0A1Z1MR72_9FLOR</name>
<dbReference type="PANTHER" id="PTHR36895">
    <property type="match status" value="1"/>
</dbReference>
<dbReference type="InterPro" id="IPR007570">
    <property type="entry name" value="Uncharacterised_Ycf23"/>
</dbReference>
<dbReference type="InterPro" id="IPR011060">
    <property type="entry name" value="RibuloseP-bd_barrel"/>
</dbReference>
<comment type="similarity">
    <text evidence="2">Belongs to the ycf23 family.</text>
</comment>
<evidence type="ECO:0000313" key="5">
    <source>
        <dbReference type="EMBL" id="ARW68255.1"/>
    </source>
</evidence>
<protein>
    <recommendedName>
        <fullName evidence="3">Uncharacterized protein ycf23</fullName>
    </recommendedName>
</protein>
<evidence type="ECO:0000256" key="3">
    <source>
        <dbReference type="ARBA" id="ARBA00021523"/>
    </source>
</evidence>
<dbReference type="Pfam" id="PF04481">
    <property type="entry name" value="DUF561"/>
    <property type="match status" value="1"/>
</dbReference>
<comment type="subcellular location">
    <subcellularLocation>
        <location evidence="1">Plastid</location>
    </subcellularLocation>
</comment>
<dbReference type="SUPFAM" id="SSF51366">
    <property type="entry name" value="Ribulose-phoshate binding barrel"/>
    <property type="match status" value="1"/>
</dbReference>
<accession>A0A1Z1MR72</accession>
<keyword evidence="4 5" id="KW-0934">Plastid</keyword>
<dbReference type="EMBL" id="MF101451">
    <property type="protein sequence ID" value="ARW68255.1"/>
    <property type="molecule type" value="Genomic_DNA"/>
</dbReference>
<gene>
    <name evidence="5" type="primary">ycf23</name>
</gene>
<dbReference type="AlphaFoldDB" id="A0A1Z1MR72"/>
<evidence type="ECO:0000256" key="4">
    <source>
        <dbReference type="ARBA" id="ARBA00022640"/>
    </source>
</evidence>
<organism evidence="5">
    <name type="scientific">Chondria sp.</name>
    <name type="common">in: red algae</name>
    <dbReference type="NCBI Taxonomy" id="1982705"/>
    <lineage>
        <taxon>Eukaryota</taxon>
        <taxon>Rhodophyta</taxon>
        <taxon>Florideophyceae</taxon>
        <taxon>Rhodymeniophycidae</taxon>
        <taxon>Ceramiales</taxon>
        <taxon>Rhodomelaceae</taxon>
        <taxon>Chondrieae</taxon>
        <taxon>Chondria</taxon>
    </lineage>
</organism>
<dbReference type="GO" id="GO:0009536">
    <property type="term" value="C:plastid"/>
    <property type="evidence" value="ECO:0007669"/>
    <property type="project" value="UniProtKB-SubCell"/>
</dbReference>
<dbReference type="PANTHER" id="PTHR36895:SF1">
    <property type="entry name" value="YCF23 PROTEIN"/>
    <property type="match status" value="1"/>
</dbReference>